<accession>A0A084VTF8</accession>
<keyword evidence="1" id="KW-0472">Membrane</keyword>
<protein>
    <submittedName>
        <fullName evidence="2 3">Uncharacterized protein</fullName>
    </submittedName>
</protein>
<reference evidence="2 4" key="1">
    <citation type="journal article" date="2014" name="BMC Genomics">
        <title>Genome sequence of Anopheles sinensis provides insight into genetics basis of mosquito competence for malaria parasites.</title>
        <authorList>
            <person name="Zhou D."/>
            <person name="Zhang D."/>
            <person name="Ding G."/>
            <person name="Shi L."/>
            <person name="Hou Q."/>
            <person name="Ye Y."/>
            <person name="Xu Y."/>
            <person name="Zhou H."/>
            <person name="Xiong C."/>
            <person name="Li S."/>
            <person name="Yu J."/>
            <person name="Hong S."/>
            <person name="Yu X."/>
            <person name="Zou P."/>
            <person name="Chen C."/>
            <person name="Chang X."/>
            <person name="Wang W."/>
            <person name="Lv Y."/>
            <person name="Sun Y."/>
            <person name="Ma L."/>
            <person name="Shen B."/>
            <person name="Zhu C."/>
        </authorList>
    </citation>
    <scope>NUCLEOTIDE SEQUENCE [LARGE SCALE GENOMIC DNA]</scope>
</reference>
<keyword evidence="4" id="KW-1185">Reference proteome</keyword>
<dbReference type="EnsemblMetazoa" id="ASIC008842-RA">
    <property type="protein sequence ID" value="ASIC008842-PA"/>
    <property type="gene ID" value="ASIC008842"/>
</dbReference>
<dbReference type="EMBL" id="ATLV01016351">
    <property type="status" value="NOT_ANNOTATED_CDS"/>
    <property type="molecule type" value="Genomic_DNA"/>
</dbReference>
<name>A0A084VTF8_ANOSI</name>
<evidence type="ECO:0000256" key="1">
    <source>
        <dbReference type="SAM" id="Phobius"/>
    </source>
</evidence>
<gene>
    <name evidence="2" type="ORF">ZHAS_00008842</name>
</gene>
<feature type="transmembrane region" description="Helical" evidence="1">
    <location>
        <begin position="126"/>
        <end position="144"/>
    </location>
</feature>
<reference evidence="3" key="2">
    <citation type="submission" date="2020-05" db="UniProtKB">
        <authorList>
            <consortium name="EnsemblMetazoa"/>
        </authorList>
    </citation>
    <scope>IDENTIFICATION</scope>
</reference>
<dbReference type="Proteomes" id="UP000030765">
    <property type="component" value="Unassembled WGS sequence"/>
</dbReference>
<dbReference type="AlphaFoldDB" id="A0A084VTF8"/>
<organism evidence="2">
    <name type="scientific">Anopheles sinensis</name>
    <name type="common">Mosquito</name>
    <dbReference type="NCBI Taxonomy" id="74873"/>
    <lineage>
        <taxon>Eukaryota</taxon>
        <taxon>Metazoa</taxon>
        <taxon>Ecdysozoa</taxon>
        <taxon>Arthropoda</taxon>
        <taxon>Hexapoda</taxon>
        <taxon>Insecta</taxon>
        <taxon>Pterygota</taxon>
        <taxon>Neoptera</taxon>
        <taxon>Endopterygota</taxon>
        <taxon>Diptera</taxon>
        <taxon>Nematocera</taxon>
        <taxon>Culicoidea</taxon>
        <taxon>Culicidae</taxon>
        <taxon>Anophelinae</taxon>
        <taxon>Anopheles</taxon>
    </lineage>
</organism>
<keyword evidence="1" id="KW-0812">Transmembrane</keyword>
<proteinExistence type="predicted"/>
<evidence type="ECO:0000313" key="3">
    <source>
        <dbReference type="EnsemblMetazoa" id="ASIC008842-PA"/>
    </source>
</evidence>
<dbReference type="EMBL" id="KE525079">
    <property type="protein sequence ID" value="KFB41252.1"/>
    <property type="molecule type" value="Genomic_DNA"/>
</dbReference>
<evidence type="ECO:0000313" key="2">
    <source>
        <dbReference type="EMBL" id="KFB41252.1"/>
    </source>
</evidence>
<dbReference type="VEuPathDB" id="VectorBase:ASIC008842"/>
<keyword evidence="1" id="KW-1133">Transmembrane helix</keyword>
<evidence type="ECO:0000313" key="4">
    <source>
        <dbReference type="Proteomes" id="UP000030765"/>
    </source>
</evidence>
<sequence length="164" mass="17381">MAPRALREPTRAHSVTAPAGVALTTVLADLKFGVRGNEYVHSIAHILCSSGLLTSYVRLRSPPAESAAANCPPGGCEFVVTIDSRFAGSTETGTTPPGSSPLLPGGHYNGKGIESGVVGFRVDDQIAIVIIVGFVFGWLVQWRIPQITPRPRSLCSVQFGQLRK</sequence>